<sequence length="143" mass="15165">MTKTITALAAAAVVSLPLVASAQMERTPAPEDANVYIITPNEGERVTSPVTVRFGANNIGVAPSGVEHEKTGHHHLLVDTDLPDLNAPIPADDHHIHFGGGQTQTTIELEPGEHTLQLLMGDAKHLPHDPPITSETVTITVVE</sequence>
<feature type="domain" description="DUF4399" evidence="2">
    <location>
        <begin position="52"/>
        <end position="141"/>
    </location>
</feature>
<name>A0A934UYU9_9PROT</name>
<gene>
    <name evidence="3" type="ORF">CKO21_00420</name>
</gene>
<reference evidence="3" key="1">
    <citation type="submission" date="2017-08" db="EMBL/GenBank/DDBJ databases">
        <authorList>
            <person name="Imhoff J.F."/>
            <person name="Rahn T."/>
            <person name="Kuenzel S."/>
            <person name="Neulinger S.C."/>
        </authorList>
    </citation>
    <scope>NUCLEOTIDE SEQUENCE</scope>
    <source>
        <strain evidence="3">DSM 9154</strain>
    </source>
</reference>
<dbReference type="EMBL" id="NRRE01000006">
    <property type="protein sequence ID" value="MBK1695710.1"/>
    <property type="molecule type" value="Genomic_DNA"/>
</dbReference>
<accession>A0A934UYU9</accession>
<keyword evidence="4" id="KW-1185">Reference proteome</keyword>
<reference evidence="3" key="2">
    <citation type="journal article" date="2020" name="Microorganisms">
        <title>Osmotic Adaptation and Compatible Solute Biosynthesis of Phototrophic Bacteria as Revealed from Genome Analyses.</title>
        <authorList>
            <person name="Imhoff J.F."/>
            <person name="Rahn T."/>
            <person name="Kunzel S."/>
            <person name="Keller A."/>
            <person name="Neulinger S.C."/>
        </authorList>
    </citation>
    <scope>NUCLEOTIDE SEQUENCE</scope>
    <source>
        <strain evidence="3">DSM 9154</strain>
    </source>
</reference>
<evidence type="ECO:0000313" key="3">
    <source>
        <dbReference type="EMBL" id="MBK1695710.1"/>
    </source>
</evidence>
<comment type="caution">
    <text evidence="3">The sequence shown here is derived from an EMBL/GenBank/DDBJ whole genome shotgun (WGS) entry which is preliminary data.</text>
</comment>
<protein>
    <submittedName>
        <fullName evidence="3">DUF4399 domain-containing protein</fullName>
    </submittedName>
</protein>
<evidence type="ECO:0000313" key="4">
    <source>
        <dbReference type="Proteomes" id="UP000778970"/>
    </source>
</evidence>
<dbReference type="RefSeq" id="WP_027288484.1">
    <property type="nucleotide sequence ID" value="NZ_NRRE01000006.1"/>
</dbReference>
<dbReference type="AlphaFoldDB" id="A0A934UYU9"/>
<feature type="signal peptide" evidence="1">
    <location>
        <begin position="1"/>
        <end position="22"/>
    </location>
</feature>
<feature type="chain" id="PRO_5037805295" evidence="1">
    <location>
        <begin position="23"/>
        <end position="143"/>
    </location>
</feature>
<organism evidence="3 4">
    <name type="scientific">Rhodovibrio salinarum</name>
    <dbReference type="NCBI Taxonomy" id="1087"/>
    <lineage>
        <taxon>Bacteria</taxon>
        <taxon>Pseudomonadati</taxon>
        <taxon>Pseudomonadota</taxon>
        <taxon>Alphaproteobacteria</taxon>
        <taxon>Rhodospirillales</taxon>
        <taxon>Rhodovibrionaceae</taxon>
        <taxon>Rhodovibrio</taxon>
    </lineage>
</organism>
<keyword evidence="1" id="KW-0732">Signal</keyword>
<dbReference type="Pfam" id="PF14347">
    <property type="entry name" value="DUF4399"/>
    <property type="match status" value="1"/>
</dbReference>
<dbReference type="Proteomes" id="UP000778970">
    <property type="component" value="Unassembled WGS sequence"/>
</dbReference>
<dbReference type="InterPro" id="IPR025512">
    <property type="entry name" value="DUF4399"/>
</dbReference>
<evidence type="ECO:0000259" key="2">
    <source>
        <dbReference type="Pfam" id="PF14347"/>
    </source>
</evidence>
<evidence type="ECO:0000256" key="1">
    <source>
        <dbReference type="SAM" id="SignalP"/>
    </source>
</evidence>
<proteinExistence type="predicted"/>